<dbReference type="EMBL" id="CP046045">
    <property type="protein sequence ID" value="QGM26859.1"/>
    <property type="molecule type" value="Genomic_DNA"/>
</dbReference>
<protein>
    <recommendedName>
        <fullName evidence="4">RcnB family protein</fullName>
    </recommendedName>
</protein>
<reference evidence="3" key="1">
    <citation type="submission" date="2019-11" db="EMBL/GenBank/DDBJ databases">
        <title>Escherichia coli 1916D6.</title>
        <authorList>
            <person name="Yao H."/>
            <person name="Du X."/>
            <person name="Yu R."/>
            <person name="Li A."/>
        </authorList>
    </citation>
    <scope>NUCLEOTIDE SEQUENCE [LARGE SCALE GENOMIC DNA]</scope>
    <source>
        <strain evidence="3">19110F47</strain>
    </source>
</reference>
<dbReference type="Pfam" id="PF11776">
    <property type="entry name" value="RcnB"/>
    <property type="match status" value="1"/>
</dbReference>
<dbReference type="Proteomes" id="UP000405075">
    <property type="component" value="Chromosome"/>
</dbReference>
<dbReference type="RefSeq" id="WP_154320359.1">
    <property type="nucleotide sequence ID" value="NZ_CP046045.1"/>
</dbReference>
<feature type="chain" id="PRO_5042985028" description="RcnB family protein" evidence="1">
    <location>
        <begin position="24"/>
        <end position="156"/>
    </location>
</feature>
<evidence type="ECO:0000313" key="3">
    <source>
        <dbReference type="Proteomes" id="UP000405075"/>
    </source>
</evidence>
<name>A0AAP9GTM1_9GAMM</name>
<accession>A0AAP9GTM1</accession>
<gene>
    <name evidence="2" type="ORF">GJD93_03750</name>
</gene>
<dbReference type="InterPro" id="IPR024572">
    <property type="entry name" value="RcnB"/>
</dbReference>
<evidence type="ECO:0000256" key="1">
    <source>
        <dbReference type="SAM" id="SignalP"/>
    </source>
</evidence>
<organism evidence="2 3">
    <name type="scientific">Acinetobacter towneri</name>
    <dbReference type="NCBI Taxonomy" id="202956"/>
    <lineage>
        <taxon>Bacteria</taxon>
        <taxon>Pseudomonadati</taxon>
        <taxon>Pseudomonadota</taxon>
        <taxon>Gammaproteobacteria</taxon>
        <taxon>Moraxellales</taxon>
        <taxon>Moraxellaceae</taxon>
        <taxon>Acinetobacter</taxon>
    </lineage>
</organism>
<keyword evidence="1" id="KW-0732">Signal</keyword>
<dbReference type="AlphaFoldDB" id="A0AAP9GTM1"/>
<feature type="signal peptide" evidence="1">
    <location>
        <begin position="1"/>
        <end position="23"/>
    </location>
</feature>
<evidence type="ECO:0008006" key="4">
    <source>
        <dbReference type="Google" id="ProtNLM"/>
    </source>
</evidence>
<evidence type="ECO:0000313" key="2">
    <source>
        <dbReference type="EMBL" id="QGM26859.1"/>
    </source>
</evidence>
<sequence length="156" mass="18107">MKVAILTALSGMLFLGVSMQSLAETNRWAGYTGVNTQRDQHRPYSPQHHPAYPQHRPYYSQQPYSYPPYYPYHQRPVPQWGQPTIRSGINIQYNAPSTVQYNHQSYSWVNGEPSSAHIESSTYRVVTDWQHLGLPAPPRGMYWIFEHGRYVLVANR</sequence>
<proteinExistence type="predicted"/>
<dbReference type="Gene3D" id="3.10.450.160">
    <property type="entry name" value="inner membrane protein cigr"/>
    <property type="match status" value="1"/>
</dbReference>